<dbReference type="EMBL" id="JBBBZM010000107">
    <property type="protein sequence ID" value="KAL0633970.1"/>
    <property type="molecule type" value="Genomic_DNA"/>
</dbReference>
<reference evidence="2 3" key="1">
    <citation type="submission" date="2024-02" db="EMBL/GenBank/DDBJ databases">
        <title>Discinaceae phylogenomics.</title>
        <authorList>
            <person name="Dirks A.C."/>
            <person name="James T.Y."/>
        </authorList>
    </citation>
    <scope>NUCLEOTIDE SEQUENCE [LARGE SCALE GENOMIC DNA]</scope>
    <source>
        <strain evidence="2 3">ACD0624</strain>
    </source>
</reference>
<dbReference type="Pfam" id="PF00651">
    <property type="entry name" value="BTB"/>
    <property type="match status" value="1"/>
</dbReference>
<evidence type="ECO:0000259" key="1">
    <source>
        <dbReference type="PROSITE" id="PS50097"/>
    </source>
</evidence>
<dbReference type="Pfam" id="PF25794">
    <property type="entry name" value="SACS"/>
    <property type="match status" value="2"/>
</dbReference>
<dbReference type="PANTHER" id="PTHR46919:SF2">
    <property type="entry name" value="SACSIN"/>
    <property type="match status" value="1"/>
</dbReference>
<gene>
    <name evidence="2" type="ORF">Q9L58_007070</name>
</gene>
<evidence type="ECO:0000313" key="2">
    <source>
        <dbReference type="EMBL" id="KAL0633970.1"/>
    </source>
</evidence>
<dbReference type="SUPFAM" id="SSF54695">
    <property type="entry name" value="POZ domain"/>
    <property type="match status" value="1"/>
</dbReference>
<dbReference type="InterPro" id="IPR058210">
    <property type="entry name" value="SACS/Nov_dom"/>
</dbReference>
<dbReference type="InterPro" id="IPR011333">
    <property type="entry name" value="SKP1/BTB/POZ_sf"/>
</dbReference>
<dbReference type="PANTHER" id="PTHR46919">
    <property type="entry name" value="ZINC FINGER, C3HC4 TYPE (RING FINGER) FAMILY PROTEIN"/>
    <property type="match status" value="1"/>
</dbReference>
<dbReference type="InterPro" id="IPR036890">
    <property type="entry name" value="HATPase_C_sf"/>
</dbReference>
<proteinExistence type="predicted"/>
<dbReference type="PROSITE" id="PS50097">
    <property type="entry name" value="BTB"/>
    <property type="match status" value="1"/>
</dbReference>
<sequence>MVVRPERNNAQFQPLTIVLRNIIKEYPAGGGVLRELCQNADDAGASEVKFVLDRRQHPRENILHKGLAEFQGTSLLAFNNSTFSDLDFESLSRIGDSAKAKDLSSTGKFGRGFNSVYNWTDTPSILSGSSLLILDPHQTWSASPEVGQPGGPVYNFVKNSQELEMQNQLHAFSSINQNFDSKFNGTIIRLPLRTESQATASKILVSGKPTTGDEIIDIFRKFAGELVETLLFLKSLHTITLQIDGRTYAKVVSTTHSFSDASRKPFEKASISADYKRVFVERATKSCLMDFVMDISLSIGQIEGDSEISTSNDQKFKFAISHYLGQGPADKDLEKWSRSQKLFSWVAVAIPLQGYEEFEGRLFSTLPLPIRTKHPAHIHGMFSITPDRNSIHSGGDWTISEDSEARLGTKWNQWLLQECVPNTWIQSLKFIQGLNKRGECGFSGWNFWPAGSKRVSEGLWMDILGVVFKRVVERDLGLLPTICDTVRRRTDTLFVLDIPTGLALALKHAGVSVVIPPEDRRHELEKLRPYTIGLMALEPSSARACLSQLKDSTEFRNLIFESRMTLLHYVLSDEDFRGIGTCTAPLVPLTDDTYASFNCPVPHVRSIFLARDDEENSLFGKHKGMVDTSRTPPKVIKLMRRHILKLQKFTKISAWEKEDVARYCGKHIFNKPRAGYNDTIQIDGLAMVDFVNQLWKWISFHCRPIDHEVASSSLGGLFLLPLIDGEYRRLDSAITVLDVSRNRGIGAFLQSAAKSHSYGRKFHLFTGNGFSSHVGDSLRRCGFVKDYEDIEPLMAWLVANREGFVRGLSGSEKLLLLQHLNPLSRNKLERKSMRDAVAMLSLFQEAVPDEIIAGERPWISISNPGTLYVGVKDIPLQLQATNTIFIDIKNPGTEQIVTRMDLAICPQAADLFERFIIPGLVGLDEELRASQGKYVLQNYHVLSQKSKWELSHTEIVPVQCPLGKLSLKSPKEIVALDSMVASLYFEDECRLPVEEFYRLHRVKLRELGMVDTMTDEIVLNRILEYGQRRRMNHPLDEIAAKAKQLVMHCSTPPLLSQEIVQSLEWIPAQYLDGKMGLFSAIQCRDRGREILTKYIMPLVEFPVNPTWAKCFGWDQPLPKSQLLKQLNGAVDAKDNMIIDSLIASGELETCMTELAEMKWIPSAAGGYYSPSTIFFGDFRVLSPDFGTLENRSKRIGLFKKLGIRSAPSLVQLKELQNHLAKSVVLEGSNLEKAIFIVTEVGKRFPDRRHLHDFQAPDRDGRMHRMSELTAGDPGDVDVNLQILHPGISLDTVKKLGISTFGDRYLELLNDPYFEGEFAQRESPTAVIIDTLKRYPIGSTFNEYLANAEDCGNASKVCWILDATDNYPKTHLLSPQLAEVQGPALFCYNDEMFTDDDFRGIINIGVGSKGGSPSKIGKFGKGALTMYHWTSVPSFISGDYYVIFDPRQKYLPEHPSTKRPRAGMKLKIEYVRKHCPDQLRPFEGVLKFNKDSVSFPGTLFRFPLRHPDALAQAKITIFEARKHLEDYYHEATTSLLFLKNVKSISFWDKFSKDPVWVVTSKESAIPNEPHITYVTIKRRLSSQPASTGDSDSDKWCIIKSQHADEIPLPLVNIMKKERLEAKYGLAALLSKSPSVFYAQHFLGLPLQFVGKLGLPIHVNADIIIGSNRQSIPIRENKEGSTWNRWIYESGVAPLYLDLVRYLMQIDFGLDYDGYHYWPEYPSKTLTQGADSVSRTISTAFWKLVASSQHPLYPPLRLPSASTTINERTSRNLSLKASIFNLLNSTDEKFMLPLLSKLGVENIVSPTQAVRNGLKEIQPPSLSEITPSYFITRLHLSPARYQDILHEIWAHEKNYSMDFFNSLLSFIIRQIELTSLIDYTLLPLANLTLGTFLRNSGNESFLIAGTSDEREILDISQNLMVHPGLDSTVSQALVLSGKLNIKRFTFNDITRLRPILEDRDTEYRKGWLVKVWTYIRNYPTHLPEPQLVCFENMPMYFGKTIGGEYIFFCPSDFENFRYPVILEQSGITNDASLVLKSLEGLILLDKSAFPEKKLPQESIKNVTGLYRLLRSIDLLASKNGQFIEEYITKTISSKSIETLRNLFTPAILSELLQKYPPAKEYLMQFPIWPVADSRALVHQPATKALLPPLAKLASLGMTKGDIFIESSTAKQYSRQLENLGVKKMTLDNFLRNHVGICLAHEISPDKKPSYPSLLKVLLSETQDASSRYPIGVDGNGRFCMLDSLYASDVPVFIAAFRDLEKTRFLHPDYRNMEIWQRSSIQRAITEDRYLASARSIHRRATEGQTGDNNLMQDAETVFEHLTWDTPEMRVWSTITWRDLSKIAFVPIRTVSMTNPEHRRPRMHELSGDTKLTTLVDGILADYVDIAWSQCPIFHNQPSSFVLSRISTRGIPSPNKVLTHLVFLSNNRHKVAKAQILDYVKDIKASYMHLLRQPVSYKEIRTTFEGDNIWFNAEVEDISLMSTEDFQESWTNSSNLCLGLEYDSLPLQKVRSFLAPFQELLGYFGVRKLKVPAIPTHVPRITDHNSLVLSGFQRLRREGRSFDVKLIAQGQGFQAHWALLSAVSRYWDGMFVSGMIEVITRTVDLPEMRPKIVATLLDYIYSGVIPVIGRSADVSSDLENLIELIYAADLWELDDLKTTLGHTLCDKHWIRPETVRAVLQCAEEVRATVLIPVCRQYILENHEIVQREE</sequence>
<dbReference type="Gene3D" id="3.30.710.10">
    <property type="entry name" value="Potassium Channel Kv1.1, Chain A"/>
    <property type="match status" value="1"/>
</dbReference>
<dbReference type="SMART" id="SM00225">
    <property type="entry name" value="BTB"/>
    <property type="match status" value="1"/>
</dbReference>
<organism evidence="2 3">
    <name type="scientific">Discina gigas</name>
    <dbReference type="NCBI Taxonomy" id="1032678"/>
    <lineage>
        <taxon>Eukaryota</taxon>
        <taxon>Fungi</taxon>
        <taxon>Dikarya</taxon>
        <taxon>Ascomycota</taxon>
        <taxon>Pezizomycotina</taxon>
        <taxon>Pezizomycetes</taxon>
        <taxon>Pezizales</taxon>
        <taxon>Discinaceae</taxon>
        <taxon>Discina</taxon>
    </lineage>
</organism>
<accession>A0ABR3GDU5</accession>
<dbReference type="Proteomes" id="UP001447188">
    <property type="component" value="Unassembled WGS sequence"/>
</dbReference>
<keyword evidence="3" id="KW-1185">Reference proteome</keyword>
<protein>
    <recommendedName>
        <fullName evidence="1">BTB domain-containing protein</fullName>
    </recommendedName>
</protein>
<evidence type="ECO:0000313" key="3">
    <source>
        <dbReference type="Proteomes" id="UP001447188"/>
    </source>
</evidence>
<feature type="domain" description="BTB" evidence="1">
    <location>
        <begin position="2559"/>
        <end position="2626"/>
    </location>
</feature>
<comment type="caution">
    <text evidence="2">The sequence shown here is derived from an EMBL/GenBank/DDBJ whole genome shotgun (WGS) entry which is preliminary data.</text>
</comment>
<dbReference type="SUPFAM" id="SSF55874">
    <property type="entry name" value="ATPase domain of HSP90 chaperone/DNA topoisomerase II/histidine kinase"/>
    <property type="match status" value="1"/>
</dbReference>
<name>A0ABR3GDU5_9PEZI</name>
<dbReference type="NCBIfam" id="NF047352">
    <property type="entry name" value="P_loop_sacsin"/>
    <property type="match status" value="1"/>
</dbReference>
<dbReference type="InterPro" id="IPR000210">
    <property type="entry name" value="BTB/POZ_dom"/>
</dbReference>